<dbReference type="AlphaFoldDB" id="A0A498KNP2"/>
<protein>
    <submittedName>
        <fullName evidence="1">Uncharacterized protein</fullName>
    </submittedName>
</protein>
<evidence type="ECO:0000313" key="2">
    <source>
        <dbReference type="Proteomes" id="UP000290289"/>
    </source>
</evidence>
<accession>A0A498KNP2</accession>
<organism evidence="1 2">
    <name type="scientific">Malus domestica</name>
    <name type="common">Apple</name>
    <name type="synonym">Pyrus malus</name>
    <dbReference type="NCBI Taxonomy" id="3750"/>
    <lineage>
        <taxon>Eukaryota</taxon>
        <taxon>Viridiplantae</taxon>
        <taxon>Streptophyta</taxon>
        <taxon>Embryophyta</taxon>
        <taxon>Tracheophyta</taxon>
        <taxon>Spermatophyta</taxon>
        <taxon>Magnoliopsida</taxon>
        <taxon>eudicotyledons</taxon>
        <taxon>Gunneridae</taxon>
        <taxon>Pentapetalae</taxon>
        <taxon>rosids</taxon>
        <taxon>fabids</taxon>
        <taxon>Rosales</taxon>
        <taxon>Rosaceae</taxon>
        <taxon>Amygdaloideae</taxon>
        <taxon>Maleae</taxon>
        <taxon>Malus</taxon>
    </lineage>
</organism>
<name>A0A498KNP2_MALDO</name>
<reference evidence="1 2" key="1">
    <citation type="submission" date="2018-10" db="EMBL/GenBank/DDBJ databases">
        <title>A high-quality apple genome assembly.</title>
        <authorList>
            <person name="Hu J."/>
        </authorList>
    </citation>
    <scope>NUCLEOTIDE SEQUENCE [LARGE SCALE GENOMIC DNA]</scope>
    <source>
        <strain evidence="2">cv. HFTH1</strain>
        <tissue evidence="1">Young leaf</tissue>
    </source>
</reference>
<dbReference type="Proteomes" id="UP000290289">
    <property type="component" value="Chromosome 2"/>
</dbReference>
<keyword evidence="2" id="KW-1185">Reference proteome</keyword>
<dbReference type="EMBL" id="RDQH01000328">
    <property type="protein sequence ID" value="RXI07322.1"/>
    <property type="molecule type" value="Genomic_DNA"/>
</dbReference>
<evidence type="ECO:0000313" key="1">
    <source>
        <dbReference type="EMBL" id="RXI07322.1"/>
    </source>
</evidence>
<comment type="caution">
    <text evidence="1">The sequence shown here is derived from an EMBL/GenBank/DDBJ whole genome shotgun (WGS) entry which is preliminary data.</text>
</comment>
<proteinExistence type="predicted"/>
<gene>
    <name evidence="1" type="ORF">DVH24_026458</name>
</gene>
<sequence length="91" mass="10746">MKECSEGPLKCKGCTPLLPCKRLKQKVQRSLQHDTFPYHIHYSVNSKSIPYHQGRTYSRFDGLVLTLKFLSRPYTLKGTRKLWYNRKCQVL</sequence>